<keyword evidence="7" id="KW-1185">Reference proteome</keyword>
<dbReference type="EMBL" id="JAMQGR010000003">
    <property type="protein sequence ID" value="MCM2566420.1"/>
    <property type="molecule type" value="Genomic_DNA"/>
</dbReference>
<reference evidence="6 7" key="1">
    <citation type="submission" date="2022-06" db="EMBL/GenBank/DDBJ databases">
        <title>Janthinobacterium kumbetensis sp. nov., isolated from spring water in Turkey.</title>
        <authorList>
            <person name="Inan Bektas K."/>
            <person name="Belduz A.A."/>
            <person name="Canakci S."/>
            <person name="Nalcaoglu A."/>
            <person name="Ceylan E."/>
            <person name="Kati H."/>
        </authorList>
    </citation>
    <scope>NUCLEOTIDE SEQUENCE [LARGE SCALE GENOMIC DNA]</scope>
    <source>
        <strain evidence="6 7">GK</strain>
    </source>
</reference>
<feature type="compositionally biased region" description="Basic and acidic residues" evidence="3">
    <location>
        <begin position="102"/>
        <end position="115"/>
    </location>
</feature>
<organism evidence="6 7">
    <name type="scientific">Janthinobacterium kumbetense</name>
    <dbReference type="NCBI Taxonomy" id="2950280"/>
    <lineage>
        <taxon>Bacteria</taxon>
        <taxon>Pseudomonadati</taxon>
        <taxon>Pseudomonadota</taxon>
        <taxon>Betaproteobacteria</taxon>
        <taxon>Burkholderiales</taxon>
        <taxon>Oxalobacteraceae</taxon>
        <taxon>Janthinobacterium</taxon>
    </lineage>
</organism>
<evidence type="ECO:0000256" key="2">
    <source>
        <dbReference type="ARBA" id="ARBA00022737"/>
    </source>
</evidence>
<evidence type="ECO:0000256" key="1">
    <source>
        <dbReference type="ARBA" id="ARBA00009646"/>
    </source>
</evidence>
<evidence type="ECO:0000313" key="7">
    <source>
        <dbReference type="Proteomes" id="UP001202243"/>
    </source>
</evidence>
<dbReference type="Gene3D" id="2.60.20.10">
    <property type="entry name" value="Crystallins"/>
    <property type="match status" value="2"/>
</dbReference>
<dbReference type="RefSeq" id="WP_251349920.1">
    <property type="nucleotide sequence ID" value="NZ_JAMQGR010000003.1"/>
</dbReference>
<dbReference type="Proteomes" id="UP001202243">
    <property type="component" value="Unassembled WGS sequence"/>
</dbReference>
<accession>A0ABT0WQV2</accession>
<feature type="region of interest" description="Disordered" evidence="3">
    <location>
        <begin position="99"/>
        <end position="143"/>
    </location>
</feature>
<dbReference type="PROSITE" id="PS50915">
    <property type="entry name" value="CRYSTALLIN_BETA_GAMMA"/>
    <property type="match status" value="1"/>
</dbReference>
<evidence type="ECO:0000256" key="4">
    <source>
        <dbReference type="SAM" id="SignalP"/>
    </source>
</evidence>
<keyword evidence="4" id="KW-0732">Signal</keyword>
<dbReference type="Pfam" id="PF00030">
    <property type="entry name" value="Crystall"/>
    <property type="match status" value="2"/>
</dbReference>
<dbReference type="PANTHER" id="PTHR11818:SF42">
    <property type="entry name" value="VOLTAGE-GATED HYDROGEN CHANNEL 1"/>
    <property type="match status" value="1"/>
</dbReference>
<evidence type="ECO:0000259" key="5">
    <source>
        <dbReference type="PROSITE" id="PS50915"/>
    </source>
</evidence>
<feature type="chain" id="PRO_5045173804" evidence="4">
    <location>
        <begin position="24"/>
        <end position="227"/>
    </location>
</feature>
<gene>
    <name evidence="6" type="ORF">NCG91_12515</name>
</gene>
<dbReference type="InterPro" id="IPR001064">
    <property type="entry name" value="Beta/gamma_crystallin"/>
</dbReference>
<dbReference type="SUPFAM" id="SSF49695">
    <property type="entry name" value="gamma-Crystallin-like"/>
    <property type="match status" value="1"/>
</dbReference>
<comment type="similarity">
    <text evidence="1">Belongs to the beta/gamma-crystallin family.</text>
</comment>
<comment type="caution">
    <text evidence="6">The sequence shown here is derived from an EMBL/GenBank/DDBJ whole genome shotgun (WGS) entry which is preliminary data.</text>
</comment>
<feature type="signal peptide" evidence="4">
    <location>
        <begin position="1"/>
        <end position="23"/>
    </location>
</feature>
<feature type="domain" description="Beta/gamma crystallin 'Greek key'" evidence="5">
    <location>
        <begin position="24"/>
        <end position="64"/>
    </location>
</feature>
<protein>
    <submittedName>
        <fullName evidence="6">Beta/gamma crystallin family protein</fullName>
    </submittedName>
</protein>
<evidence type="ECO:0000256" key="3">
    <source>
        <dbReference type="SAM" id="MobiDB-lite"/>
    </source>
</evidence>
<evidence type="ECO:0000313" key="6">
    <source>
        <dbReference type="EMBL" id="MCM2566420.1"/>
    </source>
</evidence>
<dbReference type="InterPro" id="IPR050252">
    <property type="entry name" value="Beta/Gamma-Crystallin"/>
</dbReference>
<dbReference type="PANTHER" id="PTHR11818">
    <property type="entry name" value="BETA/GAMMA CRYSTALLIN"/>
    <property type="match status" value="1"/>
</dbReference>
<dbReference type="SMART" id="SM00247">
    <property type="entry name" value="XTALbg"/>
    <property type="match status" value="2"/>
</dbReference>
<sequence>MVRSFRPALLCAATLLAPLAASAGEITLFEDAGFRGRPVTLRSDAGDLSRMGFNDKTSSIIVRSGTWEVCKDANYRGNCRTLGPGRYDTMPGMNDAVSSVREVGRPGHGGGDHRPYPPRPNRPYPEPERPYPGHGHGGGHRPDMNGAVLMFPDAGMRGRPVRLDREVHDLSRYGFNDRAESIVVNYGRWEFCVDANFRGRCVVMGPGSYGRLHHGLDRRISSLRRVR</sequence>
<name>A0ABT0WQV2_9BURK</name>
<keyword evidence="2" id="KW-0677">Repeat</keyword>
<proteinExistence type="inferred from homology"/>
<dbReference type="InterPro" id="IPR011024">
    <property type="entry name" value="G_crystallin-like"/>
</dbReference>